<dbReference type="AlphaFoldDB" id="A0A833WMB5"/>
<sequence>MSDNLLAAATPQPTFTPRQICSFFFKPCLDEEEEPTGYYAYKTCGKCRKHTPKTGYTNLVTHVRTKLPHCEIDMRDATVTASGTLLQQQYCNNLLRRLVLLSYLSVCVEEFSRVIYFFFQLSIQIYRILGICRDNYRN</sequence>
<organism evidence="1 2">
    <name type="scientific">Phytophthora infestans</name>
    <name type="common">Potato late blight agent</name>
    <name type="synonym">Botrytis infestans</name>
    <dbReference type="NCBI Taxonomy" id="4787"/>
    <lineage>
        <taxon>Eukaryota</taxon>
        <taxon>Sar</taxon>
        <taxon>Stramenopiles</taxon>
        <taxon>Oomycota</taxon>
        <taxon>Peronosporomycetes</taxon>
        <taxon>Peronosporales</taxon>
        <taxon>Peronosporaceae</taxon>
        <taxon>Phytophthora</taxon>
    </lineage>
</organism>
<evidence type="ECO:0000313" key="2">
    <source>
        <dbReference type="Proteomes" id="UP000602510"/>
    </source>
</evidence>
<keyword evidence="2" id="KW-1185">Reference proteome</keyword>
<dbReference type="EMBL" id="WSZM01000037">
    <property type="protein sequence ID" value="KAF4045963.1"/>
    <property type="molecule type" value="Genomic_DNA"/>
</dbReference>
<accession>A0A833WMB5</accession>
<evidence type="ECO:0000313" key="1">
    <source>
        <dbReference type="EMBL" id="KAF4045963.1"/>
    </source>
</evidence>
<gene>
    <name evidence="1" type="ORF">GN244_ATG01631</name>
</gene>
<proteinExistence type="predicted"/>
<comment type="caution">
    <text evidence="1">The sequence shown here is derived from an EMBL/GenBank/DDBJ whole genome shotgun (WGS) entry which is preliminary data.</text>
</comment>
<evidence type="ECO:0008006" key="3">
    <source>
        <dbReference type="Google" id="ProtNLM"/>
    </source>
</evidence>
<reference evidence="1" key="1">
    <citation type="submission" date="2020-04" db="EMBL/GenBank/DDBJ databases">
        <title>Hybrid Assembly of Korean Phytophthora infestans isolates.</title>
        <authorList>
            <person name="Prokchorchik M."/>
            <person name="Lee Y."/>
            <person name="Seo J."/>
            <person name="Cho J.-H."/>
            <person name="Park Y.-E."/>
            <person name="Jang D.-C."/>
            <person name="Im J.-S."/>
            <person name="Choi J.-G."/>
            <person name="Park H.-J."/>
            <person name="Lee G.-B."/>
            <person name="Lee Y.-G."/>
            <person name="Hong S.-Y."/>
            <person name="Cho K."/>
            <person name="Sohn K.H."/>
        </authorList>
    </citation>
    <scope>NUCLEOTIDE SEQUENCE</scope>
    <source>
        <strain evidence="1">KR_1_A1</strain>
    </source>
</reference>
<dbReference type="Proteomes" id="UP000602510">
    <property type="component" value="Unassembled WGS sequence"/>
</dbReference>
<name>A0A833WMB5_PHYIN</name>
<protein>
    <recommendedName>
        <fullName evidence="3">BED-type domain-containing protein</fullName>
    </recommendedName>
</protein>